<accession>A6FZC9</accession>
<sequence length="170" mass="17743">MTRLRSSVFTASFAIFALVLAPACDKKEEPVEATAEGKDEPSDKQAEADREGEKAGEAEKPDAHAGHGAAGEAKAEVASVEAGGKAEIKVDAGGYHPAEIQAPPKSKVTLAFTRTTEAGCGQELVIASMDVKKDLPLNETVEIEVEVPESGELGFACGMNMYKGKVVPKA</sequence>
<comment type="caution">
    <text evidence="4">The sequence shown here is derived from an EMBL/GenBank/DDBJ whole genome shotgun (WGS) entry which is preliminary data.</text>
</comment>
<evidence type="ECO:0000256" key="1">
    <source>
        <dbReference type="SAM" id="MobiDB-lite"/>
    </source>
</evidence>
<feature type="region of interest" description="Disordered" evidence="1">
    <location>
        <begin position="27"/>
        <end position="78"/>
    </location>
</feature>
<feature type="compositionally biased region" description="Basic and acidic residues" evidence="1">
    <location>
        <begin position="27"/>
        <end position="65"/>
    </location>
</feature>
<dbReference type="eggNOG" id="COG4633">
    <property type="taxonomic scope" value="Bacteria"/>
</dbReference>
<dbReference type="InterPro" id="IPR008972">
    <property type="entry name" value="Cupredoxin"/>
</dbReference>
<gene>
    <name evidence="4" type="ORF">PPSIR1_25576</name>
</gene>
<dbReference type="EMBL" id="ABCS01000006">
    <property type="protein sequence ID" value="EDM81013.1"/>
    <property type="molecule type" value="Genomic_DNA"/>
</dbReference>
<reference evidence="4 5" key="1">
    <citation type="submission" date="2007-06" db="EMBL/GenBank/DDBJ databases">
        <authorList>
            <person name="Shimkets L."/>
            <person name="Ferriera S."/>
            <person name="Johnson J."/>
            <person name="Kravitz S."/>
            <person name="Beeson K."/>
            <person name="Sutton G."/>
            <person name="Rogers Y.-H."/>
            <person name="Friedman R."/>
            <person name="Frazier M."/>
            <person name="Venter J.C."/>
        </authorList>
    </citation>
    <scope>NUCLEOTIDE SEQUENCE [LARGE SCALE GENOMIC DNA]</scope>
    <source>
        <strain evidence="4 5">SIR-1</strain>
    </source>
</reference>
<feature type="compositionally biased region" description="Low complexity" evidence="1">
    <location>
        <begin position="66"/>
        <end position="78"/>
    </location>
</feature>
<dbReference type="InterPro" id="IPR028096">
    <property type="entry name" value="EfeO_Cupredoxin"/>
</dbReference>
<feature type="chain" id="PRO_5002696991" description="EfeO-type cupredoxin-like domain-containing protein" evidence="2">
    <location>
        <begin position="22"/>
        <end position="170"/>
    </location>
</feature>
<feature type="domain" description="EfeO-type cupredoxin-like" evidence="3">
    <location>
        <begin position="80"/>
        <end position="167"/>
    </location>
</feature>
<dbReference type="AlphaFoldDB" id="A6FZC9"/>
<dbReference type="SUPFAM" id="SSF49503">
    <property type="entry name" value="Cupredoxins"/>
    <property type="match status" value="1"/>
</dbReference>
<name>A6FZC9_9BACT</name>
<proteinExistence type="predicted"/>
<evidence type="ECO:0000313" key="4">
    <source>
        <dbReference type="EMBL" id="EDM81013.1"/>
    </source>
</evidence>
<feature type="signal peptide" evidence="2">
    <location>
        <begin position="1"/>
        <end position="21"/>
    </location>
</feature>
<evidence type="ECO:0000259" key="3">
    <source>
        <dbReference type="Pfam" id="PF13473"/>
    </source>
</evidence>
<dbReference type="Proteomes" id="UP000005801">
    <property type="component" value="Unassembled WGS sequence"/>
</dbReference>
<dbReference type="OrthoDB" id="5521325at2"/>
<dbReference type="STRING" id="391625.PPSIR1_25576"/>
<dbReference type="Gene3D" id="2.60.40.420">
    <property type="entry name" value="Cupredoxins - blue copper proteins"/>
    <property type="match status" value="1"/>
</dbReference>
<keyword evidence="2" id="KW-0732">Signal</keyword>
<evidence type="ECO:0000256" key="2">
    <source>
        <dbReference type="SAM" id="SignalP"/>
    </source>
</evidence>
<dbReference type="Pfam" id="PF13473">
    <property type="entry name" value="Cupredoxin_1"/>
    <property type="match status" value="1"/>
</dbReference>
<evidence type="ECO:0000313" key="5">
    <source>
        <dbReference type="Proteomes" id="UP000005801"/>
    </source>
</evidence>
<organism evidence="4 5">
    <name type="scientific">Plesiocystis pacifica SIR-1</name>
    <dbReference type="NCBI Taxonomy" id="391625"/>
    <lineage>
        <taxon>Bacteria</taxon>
        <taxon>Pseudomonadati</taxon>
        <taxon>Myxococcota</taxon>
        <taxon>Polyangia</taxon>
        <taxon>Nannocystales</taxon>
        <taxon>Nannocystaceae</taxon>
        <taxon>Plesiocystis</taxon>
    </lineage>
</organism>
<dbReference type="RefSeq" id="WP_006969828.1">
    <property type="nucleotide sequence ID" value="NZ_ABCS01000006.1"/>
</dbReference>
<keyword evidence="5" id="KW-1185">Reference proteome</keyword>
<protein>
    <recommendedName>
        <fullName evidence="3">EfeO-type cupredoxin-like domain-containing protein</fullName>
    </recommendedName>
</protein>